<dbReference type="GeneID" id="54419753"/>
<reference evidence="4" key="3">
    <citation type="submission" date="2025-04" db="UniProtKB">
        <authorList>
            <consortium name="RefSeq"/>
        </authorList>
    </citation>
    <scope>IDENTIFICATION</scope>
    <source>
        <strain evidence="4">CBS 781.70</strain>
    </source>
</reference>
<evidence type="ECO:0000313" key="3">
    <source>
        <dbReference type="Proteomes" id="UP000504638"/>
    </source>
</evidence>
<reference evidence="2 4" key="1">
    <citation type="submission" date="2020-01" db="EMBL/GenBank/DDBJ databases">
        <authorList>
            <consortium name="DOE Joint Genome Institute"/>
            <person name="Haridas S."/>
            <person name="Albert R."/>
            <person name="Binder M."/>
            <person name="Bloem J."/>
            <person name="Labutti K."/>
            <person name="Salamov A."/>
            <person name="Andreopoulos B."/>
            <person name="Baker S.E."/>
            <person name="Barry K."/>
            <person name="Bills G."/>
            <person name="Bluhm B.H."/>
            <person name="Cannon C."/>
            <person name="Castanera R."/>
            <person name="Culley D.E."/>
            <person name="Daum C."/>
            <person name="Ezra D."/>
            <person name="Gonzalez J.B."/>
            <person name="Henrissat B."/>
            <person name="Kuo A."/>
            <person name="Liang C."/>
            <person name="Lipzen A."/>
            <person name="Lutzoni F."/>
            <person name="Magnuson J."/>
            <person name="Mondo S."/>
            <person name="Nolan M."/>
            <person name="Ohm R."/>
            <person name="Pangilinan J."/>
            <person name="Park H.-J."/>
            <person name="Ramirez L."/>
            <person name="Alfaro M."/>
            <person name="Sun H."/>
            <person name="Tritt A."/>
            <person name="Yoshinaga Y."/>
            <person name="Zwiers L.-H."/>
            <person name="Turgeon B.G."/>
            <person name="Goodwin S.B."/>
            <person name="Spatafora J.W."/>
            <person name="Crous P.W."/>
            <person name="Grigoriev I.V."/>
        </authorList>
    </citation>
    <scope>NUCLEOTIDE SEQUENCE</scope>
    <source>
        <strain evidence="2 4">CBS 781.70</strain>
    </source>
</reference>
<dbReference type="AlphaFoldDB" id="A0A6G1G6Y8"/>
<dbReference type="Proteomes" id="UP000504638">
    <property type="component" value="Unplaced"/>
</dbReference>
<evidence type="ECO:0000256" key="1">
    <source>
        <dbReference type="SAM" id="MobiDB-lite"/>
    </source>
</evidence>
<dbReference type="EMBL" id="ML975154">
    <property type="protein sequence ID" value="KAF1813837.1"/>
    <property type="molecule type" value="Genomic_DNA"/>
</dbReference>
<accession>A0A6G1G6Y8</accession>
<sequence length="205" mass="22799">MDSLDSLDNDLKKMAGRMKSETNRNTASSGALQINAPVVRNHREVGFETKIETTTNYVTIHDLHVHYSASIRTESSLRSGATVPAVTSGTSSTNTRAFPIAPEPVRPSTPLEPYIKIFSRTEGEWSKACAKLSPDLDGNWMSKRIVGRFDLKLCPDETTKEVEYQGRLLVSCGVVELSCSPESCRHRFHVFRHAPFDILLGKEFA</sequence>
<evidence type="ECO:0000313" key="4">
    <source>
        <dbReference type="RefSeq" id="XP_033535468.1"/>
    </source>
</evidence>
<feature type="compositionally biased region" description="Polar residues" evidence="1">
    <location>
        <begin position="82"/>
        <end position="96"/>
    </location>
</feature>
<protein>
    <submittedName>
        <fullName evidence="2 4">Uncharacterized protein</fullName>
    </submittedName>
</protein>
<feature type="region of interest" description="Disordered" evidence="1">
    <location>
        <begin position="82"/>
        <end position="103"/>
    </location>
</feature>
<gene>
    <name evidence="2 4" type="ORF">P152DRAFT_457210</name>
</gene>
<name>A0A6G1G6Y8_9PEZI</name>
<dbReference type="RefSeq" id="XP_033535468.1">
    <property type="nucleotide sequence ID" value="XM_033679183.1"/>
</dbReference>
<organism evidence="2">
    <name type="scientific">Eremomyces bilateralis CBS 781.70</name>
    <dbReference type="NCBI Taxonomy" id="1392243"/>
    <lineage>
        <taxon>Eukaryota</taxon>
        <taxon>Fungi</taxon>
        <taxon>Dikarya</taxon>
        <taxon>Ascomycota</taxon>
        <taxon>Pezizomycotina</taxon>
        <taxon>Dothideomycetes</taxon>
        <taxon>Dothideomycetes incertae sedis</taxon>
        <taxon>Eremomycetales</taxon>
        <taxon>Eremomycetaceae</taxon>
        <taxon>Eremomyces</taxon>
    </lineage>
</organism>
<keyword evidence="3" id="KW-1185">Reference proteome</keyword>
<proteinExistence type="predicted"/>
<reference evidence="4" key="2">
    <citation type="submission" date="2020-04" db="EMBL/GenBank/DDBJ databases">
        <authorList>
            <consortium name="NCBI Genome Project"/>
        </authorList>
    </citation>
    <scope>NUCLEOTIDE SEQUENCE</scope>
    <source>
        <strain evidence="4">CBS 781.70</strain>
    </source>
</reference>
<evidence type="ECO:0000313" key="2">
    <source>
        <dbReference type="EMBL" id="KAF1813837.1"/>
    </source>
</evidence>